<dbReference type="AlphaFoldDB" id="X6P7S6"/>
<proteinExistence type="predicted"/>
<accession>X6P7S6</accession>
<dbReference type="Proteomes" id="UP000023152">
    <property type="component" value="Unassembled WGS sequence"/>
</dbReference>
<organism evidence="1 2">
    <name type="scientific">Reticulomyxa filosa</name>
    <dbReference type="NCBI Taxonomy" id="46433"/>
    <lineage>
        <taxon>Eukaryota</taxon>
        <taxon>Sar</taxon>
        <taxon>Rhizaria</taxon>
        <taxon>Retaria</taxon>
        <taxon>Foraminifera</taxon>
        <taxon>Monothalamids</taxon>
        <taxon>Reticulomyxidae</taxon>
        <taxon>Reticulomyxa</taxon>
    </lineage>
</organism>
<protein>
    <submittedName>
        <fullName evidence="1">Uncharacterized protein</fullName>
    </submittedName>
</protein>
<evidence type="ECO:0000313" key="2">
    <source>
        <dbReference type="Proteomes" id="UP000023152"/>
    </source>
</evidence>
<sequence length="270" mass="31383">MKKFFYERTKKKQKISAQSGNTLLSEDEIAKMNNQMLKQKLLEICETDRPNESEAVSKTSNMINKQSCLPTKLNLDVSPIEKLVEVQDKNRHINIEIASLICNDVNDQLELKKQLSIFDEHIKKLTKLLEHKGPQVMTDQKHQDKGDVKLGYKSDFGVHATKQILIEQPFVVQLRNDVRTDNDIRHLDHDVMKLAMNNPITFAKYQIHDKFCKKYVVSQCLSRDVQEIALADNNNTFNLLMSLMYKIFGCKHYIQERTSELLQFSTSHNE</sequence>
<comment type="caution">
    <text evidence="1">The sequence shown here is derived from an EMBL/GenBank/DDBJ whole genome shotgun (WGS) entry which is preliminary data.</text>
</comment>
<keyword evidence="2" id="KW-1185">Reference proteome</keyword>
<evidence type="ECO:0000313" key="1">
    <source>
        <dbReference type="EMBL" id="ETO33687.1"/>
    </source>
</evidence>
<gene>
    <name evidence="1" type="ORF">RFI_03417</name>
</gene>
<name>X6P7S6_RETFI</name>
<dbReference type="EMBL" id="ASPP01003198">
    <property type="protein sequence ID" value="ETO33687.1"/>
    <property type="molecule type" value="Genomic_DNA"/>
</dbReference>
<reference evidence="1 2" key="1">
    <citation type="journal article" date="2013" name="Curr. Biol.">
        <title>The Genome of the Foraminiferan Reticulomyxa filosa.</title>
        <authorList>
            <person name="Glockner G."/>
            <person name="Hulsmann N."/>
            <person name="Schleicher M."/>
            <person name="Noegel A.A."/>
            <person name="Eichinger L."/>
            <person name="Gallinger C."/>
            <person name="Pawlowski J."/>
            <person name="Sierra R."/>
            <person name="Euteneuer U."/>
            <person name="Pillet L."/>
            <person name="Moustafa A."/>
            <person name="Platzer M."/>
            <person name="Groth M."/>
            <person name="Szafranski K."/>
            <person name="Schliwa M."/>
        </authorList>
    </citation>
    <scope>NUCLEOTIDE SEQUENCE [LARGE SCALE GENOMIC DNA]</scope>
</reference>